<keyword evidence="1" id="KW-0812">Transmembrane</keyword>
<keyword evidence="1" id="KW-0472">Membrane</keyword>
<reference evidence="4" key="1">
    <citation type="submission" date="2017-02" db="UniProtKB">
        <authorList>
            <consortium name="WormBaseParasite"/>
        </authorList>
    </citation>
    <scope>IDENTIFICATION</scope>
</reference>
<keyword evidence="1" id="KW-1133">Transmembrane helix</keyword>
<sequence>MVDILYSVDRGFCLDRCSEIGVCYKTTADFICYCYDGTVSENCGVMSSTEAEVSGWKFGFWHFVAVWLFIGLIVGCCEILCIIIIMHRRLRYWILGPVVEAVAIDELRPQAELPMLPLEATVVLAESE</sequence>
<organism evidence="4">
    <name type="scientific">Nippostrongylus brasiliensis</name>
    <name type="common">Rat hookworm</name>
    <dbReference type="NCBI Taxonomy" id="27835"/>
    <lineage>
        <taxon>Eukaryota</taxon>
        <taxon>Metazoa</taxon>
        <taxon>Ecdysozoa</taxon>
        <taxon>Nematoda</taxon>
        <taxon>Chromadorea</taxon>
        <taxon>Rhabditida</taxon>
        <taxon>Rhabditina</taxon>
        <taxon>Rhabditomorpha</taxon>
        <taxon>Strongyloidea</taxon>
        <taxon>Heligmosomidae</taxon>
        <taxon>Nippostrongylus</taxon>
    </lineage>
</organism>
<dbReference type="EMBL" id="UYSL01024412">
    <property type="protein sequence ID" value="VDL83445.1"/>
    <property type="molecule type" value="Genomic_DNA"/>
</dbReference>
<evidence type="ECO:0000313" key="4">
    <source>
        <dbReference type="WBParaSite" id="NBR_0001970801-mRNA-1"/>
    </source>
</evidence>
<reference evidence="2 3" key="2">
    <citation type="submission" date="2018-11" db="EMBL/GenBank/DDBJ databases">
        <authorList>
            <consortium name="Pathogen Informatics"/>
        </authorList>
    </citation>
    <scope>NUCLEOTIDE SEQUENCE [LARGE SCALE GENOMIC DNA]</scope>
</reference>
<evidence type="ECO:0000313" key="2">
    <source>
        <dbReference type="EMBL" id="VDL83445.1"/>
    </source>
</evidence>
<evidence type="ECO:0000256" key="1">
    <source>
        <dbReference type="SAM" id="Phobius"/>
    </source>
</evidence>
<dbReference type="Proteomes" id="UP000271162">
    <property type="component" value="Unassembled WGS sequence"/>
</dbReference>
<dbReference type="AlphaFoldDB" id="A0A0N4YR36"/>
<gene>
    <name evidence="2" type="ORF">NBR_LOCUS19709</name>
</gene>
<keyword evidence="3" id="KW-1185">Reference proteome</keyword>
<accession>A0A0N4YR36</accession>
<protein>
    <submittedName>
        <fullName evidence="4">EGF-like domain-containing protein</fullName>
    </submittedName>
</protein>
<proteinExistence type="predicted"/>
<name>A0A0N4YR36_NIPBR</name>
<feature type="transmembrane region" description="Helical" evidence="1">
    <location>
        <begin position="60"/>
        <end position="85"/>
    </location>
</feature>
<evidence type="ECO:0000313" key="3">
    <source>
        <dbReference type="Proteomes" id="UP000271162"/>
    </source>
</evidence>
<dbReference type="WBParaSite" id="NBR_0001970801-mRNA-1">
    <property type="protein sequence ID" value="NBR_0001970801-mRNA-1"/>
    <property type="gene ID" value="NBR_0001970801"/>
</dbReference>